<organism evidence="2 3">
    <name type="scientific">Aspergillus bertholletiae</name>
    <dbReference type="NCBI Taxonomy" id="1226010"/>
    <lineage>
        <taxon>Eukaryota</taxon>
        <taxon>Fungi</taxon>
        <taxon>Dikarya</taxon>
        <taxon>Ascomycota</taxon>
        <taxon>Pezizomycotina</taxon>
        <taxon>Eurotiomycetes</taxon>
        <taxon>Eurotiomycetidae</taxon>
        <taxon>Eurotiales</taxon>
        <taxon>Aspergillaceae</taxon>
        <taxon>Aspergillus</taxon>
        <taxon>Aspergillus subgen. Circumdati</taxon>
    </lineage>
</organism>
<evidence type="ECO:0000256" key="1">
    <source>
        <dbReference type="SAM" id="MobiDB-lite"/>
    </source>
</evidence>
<reference evidence="2 3" key="1">
    <citation type="submission" date="2019-04" db="EMBL/GenBank/DDBJ databases">
        <title>Friends and foes A comparative genomics studyof 23 Aspergillus species from section Flavi.</title>
        <authorList>
            <consortium name="DOE Joint Genome Institute"/>
            <person name="Kjaerbolling I."/>
            <person name="Vesth T."/>
            <person name="Frisvad J.C."/>
            <person name="Nybo J.L."/>
            <person name="Theobald S."/>
            <person name="Kildgaard S."/>
            <person name="Isbrandt T."/>
            <person name="Kuo A."/>
            <person name="Sato A."/>
            <person name="Lyhne E.K."/>
            <person name="Kogle M.E."/>
            <person name="Wiebenga A."/>
            <person name="Kun R.S."/>
            <person name="Lubbers R.J."/>
            <person name="Makela M.R."/>
            <person name="Barry K."/>
            <person name="Chovatia M."/>
            <person name="Clum A."/>
            <person name="Daum C."/>
            <person name="Haridas S."/>
            <person name="He G."/>
            <person name="LaButti K."/>
            <person name="Lipzen A."/>
            <person name="Mondo S."/>
            <person name="Riley R."/>
            <person name="Salamov A."/>
            <person name="Simmons B.A."/>
            <person name="Magnuson J.K."/>
            <person name="Henrissat B."/>
            <person name="Mortensen U.H."/>
            <person name="Larsen T.O."/>
            <person name="Devries R.P."/>
            <person name="Grigoriev I.V."/>
            <person name="Machida M."/>
            <person name="Baker S.E."/>
            <person name="Andersen M.R."/>
        </authorList>
    </citation>
    <scope>NUCLEOTIDE SEQUENCE [LARGE SCALE GENOMIC DNA]</scope>
    <source>
        <strain evidence="2 3">IBT 29228</strain>
    </source>
</reference>
<gene>
    <name evidence="2" type="ORF">BDV26DRAFT_161813</name>
</gene>
<dbReference type="Proteomes" id="UP000326198">
    <property type="component" value="Unassembled WGS sequence"/>
</dbReference>
<protein>
    <submittedName>
        <fullName evidence="2">Uncharacterized protein</fullName>
    </submittedName>
</protein>
<dbReference type="AlphaFoldDB" id="A0A5N7BN60"/>
<keyword evidence="3" id="KW-1185">Reference proteome</keyword>
<sequence length="103" mass="12103">MHPTNPRPTLGQPTHTHTHTLHDRKRNWKDIIAVRADRHCTCHRHVPWFPVGTARFTGTGPILGMPRWSFPLPHLPSGSIEMEMTYRRCWKAYKKERRLDTVS</sequence>
<dbReference type="EMBL" id="ML736156">
    <property type="protein sequence ID" value="KAE8383264.1"/>
    <property type="molecule type" value="Genomic_DNA"/>
</dbReference>
<evidence type="ECO:0000313" key="3">
    <source>
        <dbReference type="Proteomes" id="UP000326198"/>
    </source>
</evidence>
<evidence type="ECO:0000313" key="2">
    <source>
        <dbReference type="EMBL" id="KAE8383264.1"/>
    </source>
</evidence>
<accession>A0A5N7BN60</accession>
<proteinExistence type="predicted"/>
<name>A0A5N7BN60_9EURO</name>
<feature type="region of interest" description="Disordered" evidence="1">
    <location>
        <begin position="1"/>
        <end position="22"/>
    </location>
</feature>